<organism evidence="10">
    <name type="scientific">Arthrobacter saudimassiliensis</name>
    <dbReference type="NCBI Taxonomy" id="1461584"/>
    <lineage>
        <taxon>Bacteria</taxon>
        <taxon>Bacillati</taxon>
        <taxon>Actinomycetota</taxon>
        <taxon>Actinomycetes</taxon>
        <taxon>Micrococcales</taxon>
        <taxon>Micrococcaceae</taxon>
        <taxon>Arthrobacter</taxon>
    </lineage>
</organism>
<dbReference type="GO" id="GO:0005886">
    <property type="term" value="C:plasma membrane"/>
    <property type="evidence" value="ECO:0007669"/>
    <property type="project" value="UniProtKB-SubCell"/>
</dbReference>
<protein>
    <submittedName>
        <fullName evidence="10">Multidrug resistance protein 3</fullName>
    </submittedName>
</protein>
<feature type="transmembrane region" description="Helical" evidence="8">
    <location>
        <begin position="300"/>
        <end position="321"/>
    </location>
</feature>
<dbReference type="NCBIfam" id="TIGR00711">
    <property type="entry name" value="efflux_EmrB"/>
    <property type="match status" value="1"/>
</dbReference>
<dbReference type="GO" id="GO:0022857">
    <property type="term" value="F:transmembrane transporter activity"/>
    <property type="evidence" value="ECO:0007669"/>
    <property type="project" value="InterPro"/>
</dbReference>
<feature type="transmembrane region" description="Helical" evidence="8">
    <location>
        <begin position="111"/>
        <end position="130"/>
    </location>
</feature>
<feature type="domain" description="Major facilitator superfamily (MFS) profile" evidence="9">
    <location>
        <begin position="46"/>
        <end position="527"/>
    </location>
</feature>
<dbReference type="InterPro" id="IPR004638">
    <property type="entry name" value="EmrB-like"/>
</dbReference>
<gene>
    <name evidence="10" type="primary">bmr3_2</name>
    <name evidence="10" type="ORF">BN1051_01602</name>
</gene>
<evidence type="ECO:0000256" key="4">
    <source>
        <dbReference type="ARBA" id="ARBA00022475"/>
    </source>
</evidence>
<dbReference type="Pfam" id="PF07690">
    <property type="entry name" value="MFS_1"/>
    <property type="match status" value="1"/>
</dbReference>
<evidence type="ECO:0000256" key="8">
    <source>
        <dbReference type="SAM" id="Phobius"/>
    </source>
</evidence>
<proteinExistence type="inferred from homology"/>
<feature type="transmembrane region" description="Helical" evidence="8">
    <location>
        <begin position="136"/>
        <end position="157"/>
    </location>
</feature>
<keyword evidence="3" id="KW-0813">Transport</keyword>
<dbReference type="Gene3D" id="1.20.1250.20">
    <property type="entry name" value="MFS general substrate transporter like domains"/>
    <property type="match status" value="1"/>
</dbReference>
<evidence type="ECO:0000259" key="9">
    <source>
        <dbReference type="PROSITE" id="PS50850"/>
    </source>
</evidence>
<dbReference type="FunFam" id="1.20.1720.10:FF:000004">
    <property type="entry name" value="EmrB/QacA family drug resistance transporter"/>
    <property type="match status" value="1"/>
</dbReference>
<evidence type="ECO:0000313" key="10">
    <source>
        <dbReference type="EMBL" id="CEA08262.1"/>
    </source>
</evidence>
<keyword evidence="6 8" id="KW-1133">Transmembrane helix</keyword>
<comment type="similarity">
    <text evidence="2">Belongs to the major facilitator superfamily. TCR/Tet family.</text>
</comment>
<feature type="transmembrane region" description="Helical" evidence="8">
    <location>
        <begin position="434"/>
        <end position="452"/>
    </location>
</feature>
<name>A0A078MS91_9MICC</name>
<evidence type="ECO:0000256" key="6">
    <source>
        <dbReference type="ARBA" id="ARBA00022989"/>
    </source>
</evidence>
<dbReference type="InterPro" id="IPR011701">
    <property type="entry name" value="MFS"/>
</dbReference>
<dbReference type="CDD" id="cd17502">
    <property type="entry name" value="MFS_Azr1_MDR_like"/>
    <property type="match status" value="1"/>
</dbReference>
<evidence type="ECO:0000256" key="5">
    <source>
        <dbReference type="ARBA" id="ARBA00022692"/>
    </source>
</evidence>
<feature type="transmembrane region" description="Helical" evidence="8">
    <location>
        <begin position="259"/>
        <end position="279"/>
    </location>
</feature>
<evidence type="ECO:0000256" key="3">
    <source>
        <dbReference type="ARBA" id="ARBA00022448"/>
    </source>
</evidence>
<dbReference type="PRINTS" id="PR01035">
    <property type="entry name" value="TCRTETA"/>
</dbReference>
<dbReference type="InterPro" id="IPR001958">
    <property type="entry name" value="Tet-R_TetA/multi-R_MdtG-like"/>
</dbReference>
<evidence type="ECO:0000256" key="1">
    <source>
        <dbReference type="ARBA" id="ARBA00004651"/>
    </source>
</evidence>
<feature type="transmembrane region" description="Helical" evidence="8">
    <location>
        <begin position="391"/>
        <end position="414"/>
    </location>
</feature>
<evidence type="ECO:0000256" key="7">
    <source>
        <dbReference type="ARBA" id="ARBA00023136"/>
    </source>
</evidence>
<dbReference type="PATRIC" id="fig|1461584.3.peg.1590"/>
<accession>A0A078MS91</accession>
<feature type="transmembrane region" description="Helical" evidence="8">
    <location>
        <begin position="333"/>
        <end position="354"/>
    </location>
</feature>
<dbReference type="PROSITE" id="PS50850">
    <property type="entry name" value="MFS"/>
    <property type="match status" value="1"/>
</dbReference>
<evidence type="ECO:0000256" key="2">
    <source>
        <dbReference type="ARBA" id="ARBA00007520"/>
    </source>
</evidence>
<feature type="transmembrane region" description="Helical" evidence="8">
    <location>
        <begin position="169"/>
        <end position="187"/>
    </location>
</feature>
<sequence>MSNRKFLPRTAAGAAPAAAARTLPHVRKHRGQQAAPSGQPRSLRIILVGLLLSVLLAALDQTIVATALPTIVGDLNGLEHLSWVVTAYILAATIGLPIYGKLGDLYGRRNIFVFAIGVFLLGSMLSGLAQDMGQLIAFRALQGIGGGGLMIGAQAILGDLVSPRDRGRYMGLIGAAFGLASVAGPLLGGWITDAWSWRWVFYINLPIGAVALAVVITTLHLPRPGGPRPQLDYRGAALLAVASAALVMLTSWGGTTYPWGSWQILGLAAVALAATAVFIPVELRAAEPVVPLSLFRMRNFVLPVAAGIAVGVAMFSTISYLPTFLQMVNGATATGSGLMMLPMMGGVLVSSIGTGQLISRTGRYKAYPIAGCAVVIIGLVMLSRISADSPYAFTAAGMAVLGLGVGALMQNLVLIVQNSVPPRVMGTAISSANYFRQIGASFGIALFGSIFITRLDDQLADAPPALAGTVTGESINSLTPQLRAGLPAPVQDFIASAFGQALPPIFLVSVPLVAAALVLCLFIKEVPLSTTARAEAAEEGRAG</sequence>
<keyword evidence="4" id="KW-1003">Cell membrane</keyword>
<dbReference type="Gene3D" id="1.20.1720.10">
    <property type="entry name" value="Multidrug resistance protein D"/>
    <property type="match status" value="1"/>
</dbReference>
<reference evidence="10" key="1">
    <citation type="submission" date="2014-07" db="EMBL/GenBank/DDBJ databases">
        <authorList>
            <person name="Urmite Genomes Urmite Genomes"/>
        </authorList>
    </citation>
    <scope>NUCLEOTIDE SEQUENCE</scope>
    <source>
        <strain evidence="10">11W110_air</strain>
    </source>
</reference>
<dbReference type="AlphaFoldDB" id="A0A078MS91"/>
<comment type="subcellular location">
    <subcellularLocation>
        <location evidence="1">Cell membrane</location>
        <topology evidence="1">Multi-pass membrane protein</topology>
    </subcellularLocation>
</comment>
<dbReference type="InterPro" id="IPR036259">
    <property type="entry name" value="MFS_trans_sf"/>
</dbReference>
<dbReference type="InterPro" id="IPR020846">
    <property type="entry name" value="MFS_dom"/>
</dbReference>
<feature type="transmembrane region" description="Helical" evidence="8">
    <location>
        <begin position="80"/>
        <end position="99"/>
    </location>
</feature>
<feature type="transmembrane region" description="Helical" evidence="8">
    <location>
        <begin position="233"/>
        <end position="253"/>
    </location>
</feature>
<dbReference type="EMBL" id="LN483070">
    <property type="protein sequence ID" value="CEA08262.1"/>
    <property type="molecule type" value="Genomic_DNA"/>
</dbReference>
<dbReference type="PANTHER" id="PTHR23501:SF197">
    <property type="entry name" value="COMD"/>
    <property type="match status" value="1"/>
</dbReference>
<keyword evidence="7 8" id="KW-0472">Membrane</keyword>
<feature type="transmembrane region" description="Helical" evidence="8">
    <location>
        <begin position="45"/>
        <end position="68"/>
    </location>
</feature>
<dbReference type="SUPFAM" id="SSF103473">
    <property type="entry name" value="MFS general substrate transporter"/>
    <property type="match status" value="1"/>
</dbReference>
<keyword evidence="5 8" id="KW-0812">Transmembrane</keyword>
<feature type="transmembrane region" description="Helical" evidence="8">
    <location>
        <begin position="199"/>
        <end position="221"/>
    </location>
</feature>
<dbReference type="PANTHER" id="PTHR23501">
    <property type="entry name" value="MAJOR FACILITATOR SUPERFAMILY"/>
    <property type="match status" value="1"/>
</dbReference>
<feature type="transmembrane region" description="Helical" evidence="8">
    <location>
        <begin position="366"/>
        <end position="385"/>
    </location>
</feature>
<feature type="transmembrane region" description="Helical" evidence="8">
    <location>
        <begin position="505"/>
        <end position="523"/>
    </location>
</feature>